<accession>A0A6F9DIJ2</accession>
<evidence type="ECO:0000313" key="2">
    <source>
        <dbReference type="EMBL" id="CAB3263021.1"/>
    </source>
</evidence>
<dbReference type="AlphaFoldDB" id="A0A6F9DIJ2"/>
<feature type="region of interest" description="Disordered" evidence="1">
    <location>
        <begin position="50"/>
        <end position="144"/>
    </location>
</feature>
<gene>
    <name evidence="2" type="primary">LOC100186715</name>
</gene>
<sequence length="265" mass="30270">MASTIDGLKRSYNVFYEDPTSNTVYSPIPKKYLQKGPLKTFGMTLRARIPLKQINGPNNFKPMSSQKNKKESTKKSESAPKSGLKRKVKSTVKNVTETISKKAKLDKRFPEKKISTPQRRYRNRLATSPFTPDNPFQLDSPVQRRRSKRLSRCFSQEDFHNHLEHVSSGIKMLQTNSQNLHSAIKKHAIKSPVVEKPQTSDKAHMESHYHELNDNVDVKPLQRSVLRRTMSRVTIKGRILSSKFAKSTSSVQAWKKGYGEMVSSP</sequence>
<organism evidence="2">
    <name type="scientific">Phallusia mammillata</name>
    <dbReference type="NCBI Taxonomy" id="59560"/>
    <lineage>
        <taxon>Eukaryota</taxon>
        <taxon>Metazoa</taxon>
        <taxon>Chordata</taxon>
        <taxon>Tunicata</taxon>
        <taxon>Ascidiacea</taxon>
        <taxon>Phlebobranchia</taxon>
        <taxon>Ascidiidae</taxon>
        <taxon>Phallusia</taxon>
    </lineage>
</organism>
<feature type="compositionally biased region" description="Basic and acidic residues" evidence="1">
    <location>
        <begin position="68"/>
        <end position="78"/>
    </location>
</feature>
<evidence type="ECO:0000256" key="1">
    <source>
        <dbReference type="SAM" id="MobiDB-lite"/>
    </source>
</evidence>
<name>A0A6F9DIJ2_9ASCI</name>
<protein>
    <submittedName>
        <fullName evidence="2">Uncharacterized protein LOC100186715</fullName>
    </submittedName>
</protein>
<dbReference type="EMBL" id="LR787159">
    <property type="protein sequence ID" value="CAB3263021.1"/>
    <property type="molecule type" value="mRNA"/>
</dbReference>
<proteinExistence type="evidence at transcript level"/>
<reference evidence="2" key="1">
    <citation type="submission" date="2020-04" db="EMBL/GenBank/DDBJ databases">
        <authorList>
            <person name="Neveu A P."/>
        </authorList>
    </citation>
    <scope>NUCLEOTIDE SEQUENCE</scope>
    <source>
        <tissue evidence="2">Whole embryo</tissue>
    </source>
</reference>